<dbReference type="PANTHER" id="PTHR33498">
    <property type="entry name" value="TRANSPOSASE FOR INSERTION SEQUENCE ELEMENT IS1557"/>
    <property type="match status" value="1"/>
</dbReference>
<feature type="domain" description="Transposase IS204/IS1001/IS1096/IS1165 zinc-finger" evidence="3">
    <location>
        <begin position="44"/>
        <end position="88"/>
    </location>
</feature>
<dbReference type="Pfam" id="PF14690">
    <property type="entry name" value="Zn_ribbon_ISL3"/>
    <property type="match status" value="1"/>
</dbReference>
<proteinExistence type="predicted"/>
<dbReference type="OrthoDB" id="46712at2"/>
<comment type="caution">
    <text evidence="4">The sequence shown here is derived from an EMBL/GenBank/DDBJ whole genome shotgun (WGS) entry which is preliminary data.</text>
</comment>
<evidence type="ECO:0000313" key="5">
    <source>
        <dbReference type="Proteomes" id="UP000320582"/>
    </source>
</evidence>
<protein>
    <submittedName>
        <fullName evidence="4">Transposase</fullName>
    </submittedName>
</protein>
<dbReference type="Pfam" id="PF13542">
    <property type="entry name" value="HTH_Tnp_ISL3"/>
    <property type="match status" value="1"/>
</dbReference>
<dbReference type="InterPro" id="IPR002560">
    <property type="entry name" value="Transposase_DDE"/>
</dbReference>
<evidence type="ECO:0000313" key="4">
    <source>
        <dbReference type="EMBL" id="TQM89823.1"/>
    </source>
</evidence>
<dbReference type="Proteomes" id="UP000320582">
    <property type="component" value="Unassembled WGS sequence"/>
</dbReference>
<dbReference type="Pfam" id="PF01610">
    <property type="entry name" value="DDE_Tnp_ISL3"/>
    <property type="match status" value="1"/>
</dbReference>
<dbReference type="AlphaFoldDB" id="A0A543K410"/>
<sequence length="418" mass="47006">MGPETSLFTTALGLQAPWSVTDVRFDAKLKEIHFDVRFKAGSRFACPSCGAPDQPVHDTRSRIWEHLRFFEHKAFIHADVPRVACSQCSKTGQVPVPWARSGSGFSQLFEAFVIALVRQMPVKAVADMLDVGDDRLWRVLDHYVSSARDREDFSAVTALGIDETAARRGHNYITLFHDLLAGRLLFACEGRDAKTVAAFGEDLRAHGGDPDAISAACIDMSRAYISGVAKHLPNADVTFDPFHVIQLANVALEEVRRAEVRSRPELKHSRWMWLKNKKRWTKRQITQHHDLSRMHLKTGRAFRLKEALRDIFAEAESKAEAEERLTAWFQWARRSRLPAFKKLALTLKAHWDGILNGFDSDLSNGAVEAINGFIQAAKARARGYRKTRNLINMSYLIAGNLTHLPASPYRTTSCATGK</sequence>
<organism evidence="4 5">
    <name type="scientific">Roseinatronobacter monicus</name>
    <dbReference type="NCBI Taxonomy" id="393481"/>
    <lineage>
        <taxon>Bacteria</taxon>
        <taxon>Pseudomonadati</taxon>
        <taxon>Pseudomonadota</taxon>
        <taxon>Alphaproteobacteria</taxon>
        <taxon>Rhodobacterales</taxon>
        <taxon>Paracoccaceae</taxon>
        <taxon>Roseinatronobacter</taxon>
    </lineage>
</organism>
<feature type="domain" description="Transposase IS204/IS1001/IS1096/IS1165 DDE" evidence="1">
    <location>
        <begin position="159"/>
        <end position="392"/>
    </location>
</feature>
<dbReference type="InterPro" id="IPR032877">
    <property type="entry name" value="Transposase_HTH"/>
</dbReference>
<dbReference type="PANTHER" id="PTHR33498:SF1">
    <property type="entry name" value="TRANSPOSASE FOR INSERTION SEQUENCE ELEMENT IS1557"/>
    <property type="match status" value="1"/>
</dbReference>
<evidence type="ECO:0000259" key="3">
    <source>
        <dbReference type="Pfam" id="PF14690"/>
    </source>
</evidence>
<feature type="domain" description="Transposase IS204/IS1001/IS1096/IS1165 helix-turn-helix" evidence="2">
    <location>
        <begin position="94"/>
        <end position="144"/>
    </location>
</feature>
<dbReference type="InterPro" id="IPR047951">
    <property type="entry name" value="Transpos_ISL3"/>
</dbReference>
<dbReference type="NCBIfam" id="NF033550">
    <property type="entry name" value="transpos_ISL3"/>
    <property type="match status" value="1"/>
</dbReference>
<dbReference type="EMBL" id="VFPT01000004">
    <property type="protein sequence ID" value="TQM89823.1"/>
    <property type="molecule type" value="Genomic_DNA"/>
</dbReference>
<accession>A0A543K410</accession>
<reference evidence="4 5" key="1">
    <citation type="submission" date="2019-06" db="EMBL/GenBank/DDBJ databases">
        <title>Genomic Encyclopedia of Archaeal and Bacterial Type Strains, Phase II (KMG-II): from individual species to whole genera.</title>
        <authorList>
            <person name="Goeker M."/>
        </authorList>
    </citation>
    <scope>NUCLEOTIDE SEQUENCE [LARGE SCALE GENOMIC DNA]</scope>
    <source>
        <strain evidence="4 5">DSM 18423</strain>
    </source>
</reference>
<evidence type="ECO:0000259" key="2">
    <source>
        <dbReference type="Pfam" id="PF13542"/>
    </source>
</evidence>
<dbReference type="InterPro" id="IPR029261">
    <property type="entry name" value="Transposase_Znf"/>
</dbReference>
<evidence type="ECO:0000259" key="1">
    <source>
        <dbReference type="Pfam" id="PF01610"/>
    </source>
</evidence>
<dbReference type="RefSeq" id="WP_142085374.1">
    <property type="nucleotide sequence ID" value="NZ_VFPT01000004.1"/>
</dbReference>
<name>A0A543K410_9RHOB</name>
<keyword evidence="5" id="KW-1185">Reference proteome</keyword>
<gene>
    <name evidence="4" type="ORF">BD293_4130</name>
</gene>